<reference evidence="1" key="1">
    <citation type="submission" date="2021-01" db="EMBL/GenBank/DDBJ databases">
        <authorList>
            <person name="Corre E."/>
            <person name="Pelletier E."/>
            <person name="Niang G."/>
            <person name="Scheremetjew M."/>
            <person name="Finn R."/>
            <person name="Kale V."/>
            <person name="Holt S."/>
            <person name="Cochrane G."/>
            <person name="Meng A."/>
            <person name="Brown T."/>
            <person name="Cohen L."/>
        </authorList>
    </citation>
    <scope>NUCLEOTIDE SEQUENCE</scope>
    <source>
        <strain evidence="1">CCMP219</strain>
    </source>
</reference>
<dbReference type="AlphaFoldDB" id="A0A7R9YQU4"/>
<organism evidence="1">
    <name type="scientific">Chlamydomonas euryale</name>
    <dbReference type="NCBI Taxonomy" id="1486919"/>
    <lineage>
        <taxon>Eukaryota</taxon>
        <taxon>Viridiplantae</taxon>
        <taxon>Chlorophyta</taxon>
        <taxon>core chlorophytes</taxon>
        <taxon>Chlorophyceae</taxon>
        <taxon>CS clade</taxon>
        <taxon>Chlamydomonadales</taxon>
        <taxon>Chlamydomonadaceae</taxon>
        <taxon>Chlamydomonas</taxon>
    </lineage>
</organism>
<gene>
    <name evidence="1" type="ORF">CEUR00632_LOCUS2335</name>
</gene>
<proteinExistence type="predicted"/>
<dbReference type="EMBL" id="HBEC01005152">
    <property type="protein sequence ID" value="CAD8282300.1"/>
    <property type="molecule type" value="Transcribed_RNA"/>
</dbReference>
<sequence>MRHWLARVRVVAGRCDATCSDASRERALSPLADRICQREPVRKAPPTTASWPAHDDLRGMQVRRNSLFTAKTTYADKTTGDAMFGAIPASVMDFDVDASGVITGIKVSEVACVGYRDFATCTLPRLWDVKQGRGPWMPWMT</sequence>
<name>A0A7R9YQU4_9CHLO</name>
<protein>
    <submittedName>
        <fullName evidence="1">Uncharacterized protein</fullName>
    </submittedName>
</protein>
<accession>A0A7R9YQU4</accession>
<evidence type="ECO:0000313" key="1">
    <source>
        <dbReference type="EMBL" id="CAD8282300.1"/>
    </source>
</evidence>